<sequence>MMIELEKTCTSLNGKLRIDGENRNLIKQEVYSKGTMGFKNDALLEKDQLKINIKDRSLRKMTSEFAHRFRMDKEFRVDCDKAKLFFEFECPGNNKKLIHGFVHEIHSNPFGAILLSEFQFFKPPKAIVSDFTWANITALMKAVNNLDIIDYLSLVFHVIVDKQLFALSGNKSIIYLCSTHFLKNIQDDSRNALKIMNGEKAKKIYYLFIGAFCLLQNSICLNVFNNILKCMKIVFTSKYRNERFQVNYITLKTFVLNNWVEIVDQSCNNCRKTKITEDNDEKKFVFIENKEVSYVKVSPFTKYFNDLLEFDQEIETPTKNSYYVPKLFEKLSKKLHLMPFWCGILLSYFNINETRLSNNYVEKWFQDIKINLFRKQKRVNKFQRFCPNEFITPHYFYLKSEYKRLYEDHFNMNFVDFESKKENYQTERFSYEKWSLPKLSRKGNDISQNYYESFDKKQLGELVKKIKLVDIRLYEDMELDSESETEMVANVQGNQNDIKVSDDEYMDTNELICFNEIYDSGTNTENFFYYKIDNILIRKKEAKRLLNNEWLSGDVKKSPVKKSHFNEEMVNDLSENDNSKEEKANFSQKLVDSILDISSDIKNYQKLSKKPSVMWAKFFKIKKRTNSIKALNICKAKSLAYSLDKGVAAYRDTVAELKDTNKVVASEFLAVNLSLCGLLCSNFSRPETSTPDKNRSFDIEINTDCDFDPIIRTNEVSFLHESLKEVNSRLNEKDLYIEELKSQCERITSQISQNWRECFDEKLLEINSLKMKLRNQEKTIESCVNNEKELNMLIQNQIVEKELLESQIEKLNKNIEEINTSRTDLKSRIEHYKELIDRFGELNKEIENLENEKETLARSESNLISQLEESKSEYEELKSSNKFEEKVRHLNLKIKELESDKMKLMNSNTSLKSCNEKLKEEIDKRKSFNIPFAGSLPKMILRNSINTSCPYGLCRGQNNVDLNKKRHKNGINCPLNPINENLNTKICPQRCFACEGVNDCNDPFSYNKDYFYTCPVGSYVCQKIVYNSIYGVRQVVRRCVSLCPVGQTTYNGLTAVSYCCNTVECNQSQSKTQSKLIAVVQLSAYFIFSLLR</sequence>
<evidence type="ECO:0000313" key="4">
    <source>
        <dbReference type="Proteomes" id="UP000276133"/>
    </source>
</evidence>
<reference evidence="3 4" key="1">
    <citation type="journal article" date="2018" name="Sci. Rep.">
        <title>Genomic signatures of local adaptation to the degree of environmental predictability in rotifers.</title>
        <authorList>
            <person name="Franch-Gras L."/>
            <person name="Hahn C."/>
            <person name="Garcia-Roger E.M."/>
            <person name="Carmona M.J."/>
            <person name="Serra M."/>
            <person name="Gomez A."/>
        </authorList>
    </citation>
    <scope>NUCLEOTIDE SEQUENCE [LARGE SCALE GENOMIC DNA]</scope>
    <source>
        <strain evidence="3">HYR1</strain>
    </source>
</reference>
<dbReference type="Proteomes" id="UP000276133">
    <property type="component" value="Unassembled WGS sequence"/>
</dbReference>
<dbReference type="CDD" id="cd00117">
    <property type="entry name" value="TFP"/>
    <property type="match status" value="1"/>
</dbReference>
<proteinExistence type="predicted"/>
<name>A0A3M7RFF6_BRAPC</name>
<keyword evidence="2" id="KW-0472">Membrane</keyword>
<evidence type="ECO:0000256" key="2">
    <source>
        <dbReference type="SAM" id="Phobius"/>
    </source>
</evidence>
<feature type="coiled-coil region" evidence="1">
    <location>
        <begin position="723"/>
        <end position="907"/>
    </location>
</feature>
<dbReference type="AlphaFoldDB" id="A0A3M7RFF6"/>
<accession>A0A3M7RFF6</accession>
<feature type="transmembrane region" description="Helical" evidence="2">
    <location>
        <begin position="204"/>
        <end position="224"/>
    </location>
</feature>
<keyword evidence="2" id="KW-0812">Transmembrane</keyword>
<dbReference type="STRING" id="10195.A0A3M7RFF6"/>
<keyword evidence="4" id="KW-1185">Reference proteome</keyword>
<organism evidence="3 4">
    <name type="scientific">Brachionus plicatilis</name>
    <name type="common">Marine rotifer</name>
    <name type="synonym">Brachionus muelleri</name>
    <dbReference type="NCBI Taxonomy" id="10195"/>
    <lineage>
        <taxon>Eukaryota</taxon>
        <taxon>Metazoa</taxon>
        <taxon>Spiralia</taxon>
        <taxon>Gnathifera</taxon>
        <taxon>Rotifera</taxon>
        <taxon>Eurotatoria</taxon>
        <taxon>Monogononta</taxon>
        <taxon>Pseudotrocha</taxon>
        <taxon>Ploima</taxon>
        <taxon>Brachionidae</taxon>
        <taxon>Brachionus</taxon>
    </lineage>
</organism>
<evidence type="ECO:0000256" key="1">
    <source>
        <dbReference type="SAM" id="Coils"/>
    </source>
</evidence>
<evidence type="ECO:0000313" key="3">
    <source>
        <dbReference type="EMBL" id="RNA22179.1"/>
    </source>
</evidence>
<keyword evidence="2" id="KW-1133">Transmembrane helix</keyword>
<protein>
    <submittedName>
        <fullName evidence="3">Uncharacterized protein</fullName>
    </submittedName>
</protein>
<dbReference type="OrthoDB" id="6777929at2759"/>
<gene>
    <name evidence="3" type="ORF">BpHYR1_043057</name>
</gene>
<dbReference type="EMBL" id="REGN01003520">
    <property type="protein sequence ID" value="RNA22179.1"/>
    <property type="molecule type" value="Genomic_DNA"/>
</dbReference>
<comment type="caution">
    <text evidence="3">The sequence shown here is derived from an EMBL/GenBank/DDBJ whole genome shotgun (WGS) entry which is preliminary data.</text>
</comment>
<keyword evidence="1" id="KW-0175">Coiled coil</keyword>